<sequence>MEEVHWRQLSREIWLREGDRNTGFFHRMANAHRRVNNLIKIKINGVRLTEDQDVRDGIVNAYQHLLSENSDWKADIGGLVLKQISLSEADALELPFTEAEIYAVLMGMNGTRPRNSFIKSLNHTFLVLIPKKGGAEDLGDYRPISLLGGLYKLLAKVLANRLKKIIDKVISPDQNAFIKGRQILDGSLIANEVLHKMGFGSKWIGWMWSCISTIKYSMLVNGVPAGFFSSSKGYGKEEGQPVNITHLLFADDTIVFCEAKKESLLYLSWILLWFEAASGLKINLEKSMVIPVGEVEGALDMAAEIGCKVGQLPTVYLGLPLGAPNRASSVWDGVEEKMRRKLALWKRHFLSKGGRITLIKSTLASIPLYQMSLFRMPKSVARRLEKLQRNFLWGGANGGNKAHLIKWEVVCTDKKKGRLGLRKLIWLNKALLGKWIWRFARAKEELWKKVLEAKYGKEEFGWRTKKANGVFGVGVWKEILKESTWCWDNMVFKVGKGNKVRFWIDPWCGNNVLSEAFPDLFSMAVQRNATVEDYWDQNLSQGGWSLRLLRDFNDWELGLVDNMLVELRNYRVSMEEDSVFWRGGADGLFKVKEAYRVLINADEAAFPHSNVWVAKVPTKIIFFAWEATWGKVLTLDRLQRRGWHLPNRCFLCGCEEETINHILIHCTVAKGLWDIILALCGVQWVFPNSVKEVLSSWKGSFVGRKRKKVWKSIPLFIFWTIWKERNRLAFKGGVLAFQKLKTSFVYNFWGWAKVYIDMESNSLIGFLEWIASK</sequence>
<feature type="domain" description="Reverse transcriptase" evidence="1">
    <location>
        <begin position="129"/>
        <end position="191"/>
    </location>
</feature>
<dbReference type="Proteomes" id="UP000288805">
    <property type="component" value="Unassembled WGS sequence"/>
</dbReference>
<dbReference type="Pfam" id="PF00078">
    <property type="entry name" value="RVT_1"/>
    <property type="match status" value="1"/>
</dbReference>
<dbReference type="CDD" id="cd01650">
    <property type="entry name" value="RT_nLTR_like"/>
    <property type="match status" value="1"/>
</dbReference>
<name>A0A438G0B8_VITVI</name>
<evidence type="ECO:0000313" key="3">
    <source>
        <dbReference type="EMBL" id="RVW65661.1"/>
    </source>
</evidence>
<evidence type="ECO:0000313" key="4">
    <source>
        <dbReference type="Proteomes" id="UP000288805"/>
    </source>
</evidence>
<dbReference type="PANTHER" id="PTHR33116:SF78">
    <property type="entry name" value="OS12G0587133 PROTEIN"/>
    <property type="match status" value="1"/>
</dbReference>
<protein>
    <submittedName>
        <fullName evidence="3">Putative ribonuclease H protein</fullName>
    </submittedName>
</protein>
<dbReference type="InterPro" id="IPR000477">
    <property type="entry name" value="RT_dom"/>
</dbReference>
<feature type="domain" description="Reverse transcriptase zinc-binding" evidence="2">
    <location>
        <begin position="589"/>
        <end position="673"/>
    </location>
</feature>
<reference evidence="3 4" key="1">
    <citation type="journal article" date="2018" name="PLoS Genet.">
        <title>Population sequencing reveals clonal diversity and ancestral inbreeding in the grapevine cultivar Chardonnay.</title>
        <authorList>
            <person name="Roach M.J."/>
            <person name="Johnson D.L."/>
            <person name="Bohlmann J."/>
            <person name="van Vuuren H.J."/>
            <person name="Jones S.J."/>
            <person name="Pretorius I.S."/>
            <person name="Schmidt S.A."/>
            <person name="Borneman A.R."/>
        </authorList>
    </citation>
    <scope>NUCLEOTIDE SEQUENCE [LARGE SCALE GENOMIC DNA]</scope>
    <source>
        <strain evidence="4">cv. Chardonnay</strain>
        <tissue evidence="3">Leaf</tissue>
    </source>
</reference>
<organism evidence="3 4">
    <name type="scientific">Vitis vinifera</name>
    <name type="common">Grape</name>
    <dbReference type="NCBI Taxonomy" id="29760"/>
    <lineage>
        <taxon>Eukaryota</taxon>
        <taxon>Viridiplantae</taxon>
        <taxon>Streptophyta</taxon>
        <taxon>Embryophyta</taxon>
        <taxon>Tracheophyta</taxon>
        <taxon>Spermatophyta</taxon>
        <taxon>Magnoliopsida</taxon>
        <taxon>eudicotyledons</taxon>
        <taxon>Gunneridae</taxon>
        <taxon>Pentapetalae</taxon>
        <taxon>rosids</taxon>
        <taxon>Vitales</taxon>
        <taxon>Vitaceae</taxon>
        <taxon>Viteae</taxon>
        <taxon>Vitis</taxon>
    </lineage>
</organism>
<comment type="caution">
    <text evidence="3">The sequence shown here is derived from an EMBL/GenBank/DDBJ whole genome shotgun (WGS) entry which is preliminary data.</text>
</comment>
<accession>A0A438G0B8</accession>
<dbReference type="EMBL" id="QGNW01000686">
    <property type="protein sequence ID" value="RVW65661.1"/>
    <property type="molecule type" value="Genomic_DNA"/>
</dbReference>
<dbReference type="PANTHER" id="PTHR33116">
    <property type="entry name" value="REVERSE TRANSCRIPTASE ZINC-BINDING DOMAIN-CONTAINING PROTEIN-RELATED-RELATED"/>
    <property type="match status" value="1"/>
</dbReference>
<dbReference type="SUPFAM" id="SSF56672">
    <property type="entry name" value="DNA/RNA polymerases"/>
    <property type="match status" value="1"/>
</dbReference>
<dbReference type="InterPro" id="IPR043502">
    <property type="entry name" value="DNA/RNA_pol_sf"/>
</dbReference>
<evidence type="ECO:0000259" key="2">
    <source>
        <dbReference type="Pfam" id="PF13966"/>
    </source>
</evidence>
<dbReference type="AlphaFoldDB" id="A0A438G0B8"/>
<dbReference type="InterPro" id="IPR026960">
    <property type="entry name" value="RVT-Znf"/>
</dbReference>
<evidence type="ECO:0000259" key="1">
    <source>
        <dbReference type="Pfam" id="PF00078"/>
    </source>
</evidence>
<proteinExistence type="predicted"/>
<dbReference type="Pfam" id="PF13966">
    <property type="entry name" value="zf-RVT"/>
    <property type="match status" value="1"/>
</dbReference>
<gene>
    <name evidence="3" type="primary">VvCHDp000001_9</name>
    <name evidence="3" type="ORF">CK203_050210</name>
</gene>